<sequence length="371" mass="41005">MVLVRVWIWVSIWLVAAGKIYRRCDLVKELRNFDVPEEEIGTWVCIARHESNYDTGAMNPGSGDHGLLQISQLYWCSPPGDGYGCNSPCEKFRDDDIGDDLQCARRIFREHKRISGNGFNAWVVYPLYCAQNTTQYVQDCPEEPSGPAKPANGTNNEISVEEEGDGYHFPALPSLAKDPPQQSRAEKQLPFSKVSIHYSVPVNKEAFPQLPFNKHSIHHFIPLMSGSEQGSPTSEPSESTTFMEENEDSWIFNSQTLPPILPPARPPRPQGGPGGGRPGQGPGPGPNRPDGLLTTRRPLPMRPPRRRPGGIKPSSASADRARKFVKPAGAVEVGLDDNFVFLRTMRPCPGVFSPFAVRRLKVSGQGGRLEP</sequence>
<dbReference type="AlphaFoldDB" id="U4TSV7"/>
<feature type="compositionally biased region" description="Gly residues" evidence="7">
    <location>
        <begin position="271"/>
        <end position="280"/>
    </location>
</feature>
<dbReference type="GO" id="GO:0031640">
    <property type="term" value="P:killing of cells of another organism"/>
    <property type="evidence" value="ECO:0007669"/>
    <property type="project" value="UniProtKB-KW"/>
</dbReference>
<evidence type="ECO:0000256" key="5">
    <source>
        <dbReference type="ARBA" id="ARBA00023295"/>
    </source>
</evidence>
<keyword evidence="4" id="KW-1015">Disulfide bond</keyword>
<dbReference type="OrthoDB" id="17373at2759"/>
<dbReference type="SMART" id="SM00263">
    <property type="entry name" value="LYZ1"/>
    <property type="match status" value="1"/>
</dbReference>
<reference evidence="10 11" key="1">
    <citation type="journal article" date="2013" name="Genome Biol.">
        <title>Draft genome of the mountain pine beetle, Dendroctonus ponderosae Hopkins, a major forest pest.</title>
        <authorList>
            <person name="Keeling C.I."/>
            <person name="Yuen M.M."/>
            <person name="Liao N.Y."/>
            <person name="Docking T.R."/>
            <person name="Chan S.K."/>
            <person name="Taylor G.A."/>
            <person name="Palmquist D.L."/>
            <person name="Jackman S.D."/>
            <person name="Nguyen A."/>
            <person name="Li M."/>
            <person name="Henderson H."/>
            <person name="Janes J.K."/>
            <person name="Zhao Y."/>
            <person name="Pandoh P."/>
            <person name="Moore R."/>
            <person name="Sperling F.A."/>
            <person name="Huber D.P."/>
            <person name="Birol I."/>
            <person name="Jones S.J."/>
            <person name="Bohlmann J."/>
        </authorList>
    </citation>
    <scope>NUCLEOTIDE SEQUENCE</scope>
</reference>
<organism evidence="10 11">
    <name type="scientific">Dendroctonus ponderosae</name>
    <name type="common">Mountain pine beetle</name>
    <dbReference type="NCBI Taxonomy" id="77166"/>
    <lineage>
        <taxon>Eukaryota</taxon>
        <taxon>Metazoa</taxon>
        <taxon>Ecdysozoa</taxon>
        <taxon>Arthropoda</taxon>
        <taxon>Hexapoda</taxon>
        <taxon>Insecta</taxon>
        <taxon>Pterygota</taxon>
        <taxon>Neoptera</taxon>
        <taxon>Endopterygota</taxon>
        <taxon>Coleoptera</taxon>
        <taxon>Polyphaga</taxon>
        <taxon>Cucujiformia</taxon>
        <taxon>Curculionidae</taxon>
        <taxon>Scolytinae</taxon>
        <taxon>Dendroctonus</taxon>
    </lineage>
</organism>
<dbReference type="GO" id="GO:0003796">
    <property type="term" value="F:lysozyme activity"/>
    <property type="evidence" value="ECO:0007669"/>
    <property type="project" value="UniProtKB-EC"/>
</dbReference>
<evidence type="ECO:0000256" key="8">
    <source>
        <dbReference type="SAM" id="SignalP"/>
    </source>
</evidence>
<evidence type="ECO:0000313" key="11">
    <source>
        <dbReference type="Proteomes" id="UP000030742"/>
    </source>
</evidence>
<gene>
    <name evidence="10" type="ORF">D910_02032</name>
</gene>
<dbReference type="STRING" id="77166.U4TSV7"/>
<dbReference type="PANTHER" id="PTHR11407">
    <property type="entry name" value="LYSOZYME C"/>
    <property type="match status" value="1"/>
</dbReference>
<dbReference type="InterPro" id="IPR019799">
    <property type="entry name" value="Glyco_hydro_22_CS"/>
</dbReference>
<dbReference type="PROSITE" id="PS51348">
    <property type="entry name" value="GLYCOSYL_HYDROL_F22_2"/>
    <property type="match status" value="1"/>
</dbReference>
<comment type="catalytic activity">
    <reaction evidence="1">
        <text>Hydrolysis of (1-&gt;4)-beta-linkages between N-acetylmuramic acid and N-acetyl-D-glucosamine residues in a peptidoglycan and between N-acetyl-D-glucosamine residues in chitodextrins.</text>
        <dbReference type="EC" id="3.2.1.17"/>
    </reaction>
</comment>
<feature type="compositionally biased region" description="Low complexity" evidence="7">
    <location>
        <begin position="288"/>
        <end position="298"/>
    </location>
</feature>
<dbReference type="PRINTS" id="PR00135">
    <property type="entry name" value="LYZLACT"/>
</dbReference>
<dbReference type="EC" id="3.2.1.17" evidence="2"/>
<keyword evidence="8" id="KW-0732">Signal</keyword>
<keyword evidence="3" id="KW-0081">Bacteriolytic enzyme</keyword>
<dbReference type="CDD" id="cd16899">
    <property type="entry name" value="LYZ_C_invert"/>
    <property type="match status" value="1"/>
</dbReference>
<proteinExistence type="inferred from homology"/>
<dbReference type="EMBL" id="KB631604">
    <property type="protein sequence ID" value="ERL84604.1"/>
    <property type="molecule type" value="Genomic_DNA"/>
</dbReference>
<dbReference type="SUPFAM" id="SSF53955">
    <property type="entry name" value="Lysozyme-like"/>
    <property type="match status" value="1"/>
</dbReference>
<feature type="region of interest" description="Disordered" evidence="7">
    <location>
        <begin position="223"/>
        <end position="323"/>
    </location>
</feature>
<evidence type="ECO:0000256" key="4">
    <source>
        <dbReference type="ARBA" id="ARBA00023157"/>
    </source>
</evidence>
<dbReference type="GO" id="GO:0042742">
    <property type="term" value="P:defense response to bacterium"/>
    <property type="evidence" value="ECO:0007669"/>
    <property type="project" value="UniProtKB-KW"/>
</dbReference>
<dbReference type="InterPro" id="IPR023346">
    <property type="entry name" value="Lysozyme-like_dom_sf"/>
</dbReference>
<evidence type="ECO:0000256" key="1">
    <source>
        <dbReference type="ARBA" id="ARBA00000632"/>
    </source>
</evidence>
<feature type="compositionally biased region" description="Pro residues" evidence="7">
    <location>
        <begin position="259"/>
        <end position="270"/>
    </location>
</feature>
<evidence type="ECO:0000256" key="2">
    <source>
        <dbReference type="ARBA" id="ARBA00012732"/>
    </source>
</evidence>
<feature type="chain" id="PRO_5004656047" description="lysozyme" evidence="8">
    <location>
        <begin position="18"/>
        <end position="371"/>
    </location>
</feature>
<keyword evidence="3" id="KW-0929">Antimicrobial</keyword>
<feature type="region of interest" description="Disordered" evidence="7">
    <location>
        <begin position="165"/>
        <end position="186"/>
    </location>
</feature>
<feature type="compositionally biased region" description="Low complexity" evidence="7">
    <location>
        <begin position="225"/>
        <end position="241"/>
    </location>
</feature>
<dbReference type="PROSITE" id="PS00128">
    <property type="entry name" value="GLYCOSYL_HYDROL_F22_1"/>
    <property type="match status" value="1"/>
</dbReference>
<feature type="signal peptide" evidence="8">
    <location>
        <begin position="1"/>
        <end position="17"/>
    </location>
</feature>
<keyword evidence="5" id="KW-0326">Glycosidase</keyword>
<dbReference type="Gene3D" id="1.10.530.10">
    <property type="match status" value="1"/>
</dbReference>
<dbReference type="InterPro" id="IPR001916">
    <property type="entry name" value="Glyco_hydro_22"/>
</dbReference>
<dbReference type="PANTHER" id="PTHR11407:SF63">
    <property type="entry name" value="LYSOZYME C"/>
    <property type="match status" value="1"/>
</dbReference>
<name>U4TSV7_DENPD</name>
<dbReference type="Pfam" id="PF00062">
    <property type="entry name" value="Lys"/>
    <property type="match status" value="1"/>
</dbReference>
<keyword evidence="5" id="KW-0378">Hydrolase</keyword>
<evidence type="ECO:0000256" key="3">
    <source>
        <dbReference type="ARBA" id="ARBA00022638"/>
    </source>
</evidence>
<evidence type="ECO:0000313" key="10">
    <source>
        <dbReference type="EMBL" id="ERL84604.1"/>
    </source>
</evidence>
<protein>
    <recommendedName>
        <fullName evidence="2">lysozyme</fullName>
        <ecNumber evidence="2">3.2.1.17</ecNumber>
    </recommendedName>
</protein>
<feature type="domain" description="Glycosyl hydrolases family 22 (GH22)" evidence="9">
    <location>
        <begin position="85"/>
        <end position="103"/>
    </location>
</feature>
<feature type="region of interest" description="Disordered" evidence="7">
    <location>
        <begin position="140"/>
        <end position="159"/>
    </location>
</feature>
<accession>U4TSV7</accession>
<evidence type="ECO:0000256" key="7">
    <source>
        <dbReference type="SAM" id="MobiDB-lite"/>
    </source>
</evidence>
<evidence type="ECO:0000256" key="6">
    <source>
        <dbReference type="RuleBase" id="RU004440"/>
    </source>
</evidence>
<dbReference type="Proteomes" id="UP000030742">
    <property type="component" value="Unassembled WGS sequence"/>
</dbReference>
<comment type="similarity">
    <text evidence="6">Belongs to the glycosyl hydrolase 22 family.</text>
</comment>
<evidence type="ECO:0000259" key="9">
    <source>
        <dbReference type="PROSITE" id="PS00128"/>
    </source>
</evidence>